<evidence type="ECO:0000313" key="1">
    <source>
        <dbReference type="EMBL" id="QJB00585.1"/>
    </source>
</evidence>
<evidence type="ECO:0000313" key="2">
    <source>
        <dbReference type="EMBL" id="QJB04709.1"/>
    </source>
</evidence>
<sequence>MGKALFFIPAAKVPMPSVWNWINRTDYVDKLVIRNFQKGVASEIAMQFFFSRDEYDHLIVTTDDVLGHQHQVRHLLRAEEQHGFPILSGWCNHVDLWASLRVKPLPAEFLEAARDKPFPGLVFEDYGFELNRDVVTGAFGFPYFRTWFTGIPLTLIQKEALRRAPFREWRRRKDDFCITPQSKEEGRGVMFDLQWAMDCAEKDIPIIVDVRVFLLHVFKTGGAMQVGKDPSIHFTQADEECTQEELSEIEAVLKEIKASALKERKLTRNAGL</sequence>
<gene>
    <name evidence="1" type="ORF">MM171A00331_0002</name>
    <name evidence="2" type="ORF">MM171B00210_0020</name>
</gene>
<protein>
    <recommendedName>
        <fullName evidence="3">Glycosyltransferase</fullName>
    </recommendedName>
</protein>
<organism evidence="1">
    <name type="scientific">viral metagenome</name>
    <dbReference type="NCBI Taxonomy" id="1070528"/>
    <lineage>
        <taxon>unclassified sequences</taxon>
        <taxon>metagenomes</taxon>
        <taxon>organismal metagenomes</taxon>
    </lineage>
</organism>
<dbReference type="EMBL" id="MT143889">
    <property type="protein sequence ID" value="QJB04709.1"/>
    <property type="molecule type" value="Genomic_DNA"/>
</dbReference>
<proteinExistence type="predicted"/>
<dbReference type="EMBL" id="MT143697">
    <property type="protein sequence ID" value="QJB00585.1"/>
    <property type="molecule type" value="Genomic_DNA"/>
</dbReference>
<evidence type="ECO:0008006" key="3">
    <source>
        <dbReference type="Google" id="ProtNLM"/>
    </source>
</evidence>
<accession>A0A6M3M4H9</accession>
<dbReference type="AlphaFoldDB" id="A0A6M3M4H9"/>
<reference evidence="1" key="1">
    <citation type="submission" date="2020-03" db="EMBL/GenBank/DDBJ databases">
        <title>The deep terrestrial virosphere.</title>
        <authorList>
            <person name="Holmfeldt K."/>
            <person name="Nilsson E."/>
            <person name="Simone D."/>
            <person name="Lopez-Fernandez M."/>
            <person name="Wu X."/>
            <person name="de Brujin I."/>
            <person name="Lundin D."/>
            <person name="Andersson A."/>
            <person name="Bertilsson S."/>
            <person name="Dopson M."/>
        </authorList>
    </citation>
    <scope>NUCLEOTIDE SEQUENCE</scope>
    <source>
        <strain evidence="1">MM171A00331</strain>
        <strain evidence="2">MM171B00210</strain>
    </source>
</reference>
<name>A0A6M3M4H9_9ZZZZ</name>